<dbReference type="Proteomes" id="UP000078542">
    <property type="component" value="Unassembled WGS sequence"/>
</dbReference>
<proteinExistence type="predicted"/>
<evidence type="ECO:0000313" key="3">
    <source>
        <dbReference type="EMBL" id="KYM96926.1"/>
    </source>
</evidence>
<feature type="transmembrane region" description="Helical" evidence="2">
    <location>
        <begin position="139"/>
        <end position="158"/>
    </location>
</feature>
<accession>A0A151IB80</accession>
<feature type="region of interest" description="Disordered" evidence="1">
    <location>
        <begin position="1"/>
        <end position="22"/>
    </location>
</feature>
<keyword evidence="2" id="KW-0472">Membrane</keyword>
<organism evidence="3 4">
    <name type="scientific">Cyphomyrmex costatus</name>
    <dbReference type="NCBI Taxonomy" id="456900"/>
    <lineage>
        <taxon>Eukaryota</taxon>
        <taxon>Metazoa</taxon>
        <taxon>Ecdysozoa</taxon>
        <taxon>Arthropoda</taxon>
        <taxon>Hexapoda</taxon>
        <taxon>Insecta</taxon>
        <taxon>Pterygota</taxon>
        <taxon>Neoptera</taxon>
        <taxon>Endopterygota</taxon>
        <taxon>Hymenoptera</taxon>
        <taxon>Apocrita</taxon>
        <taxon>Aculeata</taxon>
        <taxon>Formicoidea</taxon>
        <taxon>Formicidae</taxon>
        <taxon>Myrmicinae</taxon>
        <taxon>Cyphomyrmex</taxon>
    </lineage>
</organism>
<evidence type="ECO:0000313" key="4">
    <source>
        <dbReference type="Proteomes" id="UP000078542"/>
    </source>
</evidence>
<sequence>MSEPTSDDLLIGSGLGRPSSSSSCCSSMAITVSSSSCFSISISGALTTSTGLSSILPVQSRQEHVQWTVVCTKTANRLGWIPVGHCYRVSRAQIDTLEIIFFYFQGTSIRRSSRSTGFVVLLSGLLHMSFIFLAGSFKFFFFLCFFSYMLRKICFLLLRCRYYICRNVLLKSLFVRYLFNFCNFYSIISVTASVILVSQSKPSHGIDCRILVAYSPVGVFASCSQGCNVSDISIFSSPIIQSTGLISKSLTCFTLGENNGGLSISKLSALRLSPASCSFDGTVEDRTFSRTGG</sequence>
<name>A0A151IB80_9HYME</name>
<evidence type="ECO:0000256" key="2">
    <source>
        <dbReference type="SAM" id="Phobius"/>
    </source>
</evidence>
<gene>
    <name evidence="3" type="ORF">ALC62_12396</name>
</gene>
<keyword evidence="2" id="KW-1133">Transmembrane helix</keyword>
<dbReference type="EMBL" id="KQ978112">
    <property type="protein sequence ID" value="KYM96926.1"/>
    <property type="molecule type" value="Genomic_DNA"/>
</dbReference>
<keyword evidence="2" id="KW-0812">Transmembrane</keyword>
<feature type="transmembrane region" description="Helical" evidence="2">
    <location>
        <begin position="178"/>
        <end position="198"/>
    </location>
</feature>
<reference evidence="3 4" key="1">
    <citation type="submission" date="2016-03" db="EMBL/GenBank/DDBJ databases">
        <title>Cyphomyrmex costatus WGS genome.</title>
        <authorList>
            <person name="Nygaard S."/>
            <person name="Hu H."/>
            <person name="Boomsma J."/>
            <person name="Zhang G."/>
        </authorList>
    </citation>
    <scope>NUCLEOTIDE SEQUENCE [LARGE SCALE GENOMIC DNA]</scope>
    <source>
        <strain evidence="3">MS0001</strain>
        <tissue evidence="3">Whole body</tissue>
    </source>
</reference>
<protein>
    <submittedName>
        <fullName evidence="3">Uncharacterized protein</fullName>
    </submittedName>
</protein>
<keyword evidence="4" id="KW-1185">Reference proteome</keyword>
<evidence type="ECO:0000256" key="1">
    <source>
        <dbReference type="SAM" id="MobiDB-lite"/>
    </source>
</evidence>
<dbReference type="AlphaFoldDB" id="A0A151IB80"/>